<sequence>MSKFIHINVDGVNIYASLSADYKERHGQLVEEGQPVDENRLFYDVLGGHKKEHVYDLGSAALLYYDVQSKGRSSQKASTYVLDIMSQMEALQKEAEEQRKYREKSNRKE</sequence>
<dbReference type="Proteomes" id="UP001443914">
    <property type="component" value="Unassembled WGS sequence"/>
</dbReference>
<keyword evidence="2" id="KW-1185">Reference proteome</keyword>
<organism evidence="1 2">
    <name type="scientific">Saponaria officinalis</name>
    <name type="common">Common soapwort</name>
    <name type="synonym">Lychnis saponaria</name>
    <dbReference type="NCBI Taxonomy" id="3572"/>
    <lineage>
        <taxon>Eukaryota</taxon>
        <taxon>Viridiplantae</taxon>
        <taxon>Streptophyta</taxon>
        <taxon>Embryophyta</taxon>
        <taxon>Tracheophyta</taxon>
        <taxon>Spermatophyta</taxon>
        <taxon>Magnoliopsida</taxon>
        <taxon>eudicotyledons</taxon>
        <taxon>Gunneridae</taxon>
        <taxon>Pentapetalae</taxon>
        <taxon>Caryophyllales</taxon>
        <taxon>Caryophyllaceae</taxon>
        <taxon>Caryophylleae</taxon>
        <taxon>Saponaria</taxon>
    </lineage>
</organism>
<accession>A0AAW1I0D0</accession>
<proteinExistence type="predicted"/>
<gene>
    <name evidence="1" type="ORF">RND81_10G033900</name>
</gene>
<evidence type="ECO:0000313" key="1">
    <source>
        <dbReference type="EMBL" id="KAK9681874.1"/>
    </source>
</evidence>
<dbReference type="EMBL" id="JBDFQZ010000010">
    <property type="protein sequence ID" value="KAK9681874.1"/>
    <property type="molecule type" value="Genomic_DNA"/>
</dbReference>
<protein>
    <submittedName>
        <fullName evidence="1">Uncharacterized protein</fullName>
    </submittedName>
</protein>
<name>A0AAW1I0D0_SAPOF</name>
<comment type="caution">
    <text evidence="1">The sequence shown here is derived from an EMBL/GenBank/DDBJ whole genome shotgun (WGS) entry which is preliminary data.</text>
</comment>
<reference evidence="1" key="1">
    <citation type="submission" date="2024-03" db="EMBL/GenBank/DDBJ databases">
        <title>WGS assembly of Saponaria officinalis var. Norfolk2.</title>
        <authorList>
            <person name="Jenkins J."/>
            <person name="Shu S."/>
            <person name="Grimwood J."/>
            <person name="Barry K."/>
            <person name="Goodstein D."/>
            <person name="Schmutz J."/>
            <person name="Leebens-Mack J."/>
            <person name="Osbourn A."/>
        </authorList>
    </citation>
    <scope>NUCLEOTIDE SEQUENCE [LARGE SCALE GENOMIC DNA]</scope>
    <source>
        <strain evidence="1">JIC</strain>
    </source>
</reference>
<evidence type="ECO:0000313" key="2">
    <source>
        <dbReference type="Proteomes" id="UP001443914"/>
    </source>
</evidence>
<dbReference type="AlphaFoldDB" id="A0AAW1I0D0"/>